<proteinExistence type="predicted"/>
<dbReference type="OMA" id="ARWHERE"/>
<dbReference type="EMBL" id="JAPWDV010000002">
    <property type="protein sequence ID" value="KAJ6220158.1"/>
    <property type="molecule type" value="Genomic_DNA"/>
</dbReference>
<reference evidence="1" key="1">
    <citation type="submission" date="2022-12" db="EMBL/GenBank/DDBJ databases">
        <title>Genome assemblies of Blomia tropicalis.</title>
        <authorList>
            <person name="Cui Y."/>
        </authorList>
    </citation>
    <scope>NUCLEOTIDE SEQUENCE</scope>
    <source>
        <tissue evidence="1">Adult mites</tissue>
    </source>
</reference>
<evidence type="ECO:0000313" key="1">
    <source>
        <dbReference type="EMBL" id="KAJ6220158.1"/>
    </source>
</evidence>
<dbReference type="PANTHER" id="PTHR13071">
    <property type="entry name" value="MITOCHONDRIAL 28S RIBOSOMAL PROTEIN S22"/>
    <property type="match status" value="1"/>
</dbReference>
<comment type="caution">
    <text evidence="1">The sequence shown here is derived from an EMBL/GenBank/DDBJ whole genome shotgun (WGS) entry which is preliminary data.</text>
</comment>
<dbReference type="Proteomes" id="UP001142055">
    <property type="component" value="Chromosome 2"/>
</dbReference>
<organism evidence="1 2">
    <name type="scientific">Blomia tropicalis</name>
    <name type="common">Mite</name>
    <dbReference type="NCBI Taxonomy" id="40697"/>
    <lineage>
        <taxon>Eukaryota</taxon>
        <taxon>Metazoa</taxon>
        <taxon>Ecdysozoa</taxon>
        <taxon>Arthropoda</taxon>
        <taxon>Chelicerata</taxon>
        <taxon>Arachnida</taxon>
        <taxon>Acari</taxon>
        <taxon>Acariformes</taxon>
        <taxon>Sarcoptiformes</taxon>
        <taxon>Astigmata</taxon>
        <taxon>Glycyphagoidea</taxon>
        <taxon>Echimyopodidae</taxon>
        <taxon>Blomia</taxon>
    </lineage>
</organism>
<sequence length="380" mass="45000">MRYLKLLLNQKFRCSSLSNWKNLIVVANNSNILQSRFLSQDSSHYDPLKLRTDMEELFLDKRVRFLLKRLTGYNPEKLFERKSLQNLSSPKYRFMTDEQLRMERETSNKMAEKMLQMPPVKYAKELVPRVLEKDSALEGFLDSSVKMIFLDATPGFSDIDRLIVVREADGTLREATRDERHRTNQIFYPIEERHIDLPKMFEDPYTDDVLKREAYKLLLDNACLHFEPEDERFINLCHRTYDHIASRHAFDSLLSTRHYGGMVYYYVYFRRVDHLLHYLVCENRLENAFQLLQLFYIVNPSENVPISWNDSQSTDIPLSKLEEFNQNEGQLVSITLEQFVNLLKFYIANDSSNLAVKPRLQLNLQKLEEQLIDDSEVAKN</sequence>
<dbReference type="GO" id="GO:0005763">
    <property type="term" value="C:mitochondrial small ribosomal subunit"/>
    <property type="evidence" value="ECO:0007669"/>
    <property type="project" value="TreeGrafter"/>
</dbReference>
<dbReference type="GO" id="GO:0003735">
    <property type="term" value="F:structural constituent of ribosome"/>
    <property type="evidence" value="ECO:0007669"/>
    <property type="project" value="TreeGrafter"/>
</dbReference>
<protein>
    <recommendedName>
        <fullName evidence="3">28S ribosomal protein S22, mitochondrial</fullName>
    </recommendedName>
</protein>
<evidence type="ECO:0008006" key="3">
    <source>
        <dbReference type="Google" id="ProtNLM"/>
    </source>
</evidence>
<dbReference type="InterPro" id="IPR019374">
    <property type="entry name" value="Ribosomal_mS22"/>
</dbReference>
<dbReference type="PANTHER" id="PTHR13071:SF4">
    <property type="entry name" value="SMALL RIBOSOMAL SUBUNIT PROTEIN MS22"/>
    <property type="match status" value="1"/>
</dbReference>
<evidence type="ECO:0000313" key="2">
    <source>
        <dbReference type="Proteomes" id="UP001142055"/>
    </source>
</evidence>
<name>A0A9Q0M504_BLOTA</name>
<accession>A0A9Q0M504</accession>
<keyword evidence="2" id="KW-1185">Reference proteome</keyword>
<dbReference type="Pfam" id="PF10245">
    <property type="entry name" value="MRP-S22"/>
    <property type="match status" value="1"/>
</dbReference>
<gene>
    <name evidence="1" type="ORF">RDWZM_005970</name>
</gene>
<dbReference type="AlphaFoldDB" id="A0A9Q0M504"/>